<evidence type="ECO:0000256" key="4">
    <source>
        <dbReference type="SAM" id="MobiDB-lite"/>
    </source>
</evidence>
<feature type="compositionally biased region" description="Basic and acidic residues" evidence="4">
    <location>
        <begin position="218"/>
        <end position="227"/>
    </location>
</feature>
<dbReference type="EMBL" id="JADFTS010000008">
    <property type="protein sequence ID" value="KAF9592946.1"/>
    <property type="molecule type" value="Genomic_DNA"/>
</dbReference>
<feature type="compositionally biased region" description="Polar residues" evidence="4">
    <location>
        <begin position="249"/>
        <end position="258"/>
    </location>
</feature>
<evidence type="ECO:0000256" key="1">
    <source>
        <dbReference type="ARBA" id="ARBA00004123"/>
    </source>
</evidence>
<gene>
    <name evidence="5" type="ORF">IFM89_019151</name>
</gene>
<evidence type="ECO:0000256" key="3">
    <source>
        <dbReference type="ARBA" id="ARBA00023242"/>
    </source>
</evidence>
<reference evidence="5 6" key="1">
    <citation type="submission" date="2020-10" db="EMBL/GenBank/DDBJ databases">
        <title>The Coptis chinensis genome and diversification of protoberbering-type alkaloids.</title>
        <authorList>
            <person name="Wang B."/>
            <person name="Shu S."/>
            <person name="Song C."/>
            <person name="Liu Y."/>
        </authorList>
    </citation>
    <scope>NUCLEOTIDE SEQUENCE [LARGE SCALE GENOMIC DNA]</scope>
    <source>
        <strain evidence="5">HL-2020</strain>
        <tissue evidence="5">Leaf</tissue>
    </source>
</reference>
<dbReference type="OrthoDB" id="4703at2759"/>
<dbReference type="Gene3D" id="2.130.10.10">
    <property type="entry name" value="YVTN repeat-like/Quinoprotein amine dehydrogenase"/>
    <property type="match status" value="1"/>
</dbReference>
<dbReference type="InterPro" id="IPR036322">
    <property type="entry name" value="WD40_repeat_dom_sf"/>
</dbReference>
<organism evidence="5 6">
    <name type="scientific">Coptis chinensis</name>
    <dbReference type="NCBI Taxonomy" id="261450"/>
    <lineage>
        <taxon>Eukaryota</taxon>
        <taxon>Viridiplantae</taxon>
        <taxon>Streptophyta</taxon>
        <taxon>Embryophyta</taxon>
        <taxon>Tracheophyta</taxon>
        <taxon>Spermatophyta</taxon>
        <taxon>Magnoliopsida</taxon>
        <taxon>Ranunculales</taxon>
        <taxon>Ranunculaceae</taxon>
        <taxon>Coptidoideae</taxon>
        <taxon>Coptis</taxon>
    </lineage>
</organism>
<accession>A0A835LMQ7</accession>
<protein>
    <recommendedName>
        <fullName evidence="7">Transducin/WD40 repeat-like superfamily protein</fullName>
    </recommendedName>
</protein>
<dbReference type="InterPro" id="IPR017956">
    <property type="entry name" value="AT_hook_DNA-bd_motif"/>
</dbReference>
<evidence type="ECO:0000256" key="2">
    <source>
        <dbReference type="ARBA" id="ARBA00023163"/>
    </source>
</evidence>
<dbReference type="InterPro" id="IPR052416">
    <property type="entry name" value="GTF3C_component"/>
</dbReference>
<dbReference type="GO" id="GO:0005634">
    <property type="term" value="C:nucleus"/>
    <property type="evidence" value="ECO:0007669"/>
    <property type="project" value="UniProtKB-SubCell"/>
</dbReference>
<evidence type="ECO:0000313" key="6">
    <source>
        <dbReference type="Proteomes" id="UP000631114"/>
    </source>
</evidence>
<dbReference type="Proteomes" id="UP000631114">
    <property type="component" value="Unassembled WGS sequence"/>
</dbReference>
<evidence type="ECO:0008006" key="7">
    <source>
        <dbReference type="Google" id="ProtNLM"/>
    </source>
</evidence>
<comment type="caution">
    <text evidence="5">The sequence shown here is derived from an EMBL/GenBank/DDBJ whole genome shotgun (WGS) entry which is preliminary data.</text>
</comment>
<dbReference type="PANTHER" id="PTHR15052">
    <property type="entry name" value="RNA POLYMERASE III TRANSCRIPTION INITIATION FACTOR COMPLEX SUBUNIT"/>
    <property type="match status" value="1"/>
</dbReference>
<dbReference type="SMART" id="SM00320">
    <property type="entry name" value="WD40"/>
    <property type="match status" value="4"/>
</dbReference>
<dbReference type="PANTHER" id="PTHR15052:SF2">
    <property type="entry name" value="GENERAL TRANSCRIPTION FACTOR 3C POLYPEPTIDE 2"/>
    <property type="match status" value="1"/>
</dbReference>
<sequence length="1075" mass="119827">MNEPNSGITVLPFDYSVENHFKAMNTIHKLCLTNETEQENDDGTQILQHFNSHVTFLREWMQYNNYYKPRVVKFSCQVNGKRGNEVVTNEVDLPQFSSATVPKIESSSGETSFPATRKDFVLYVGGHVWALDWCGSYLAVAAHPPETSSESSYHKIGMPLTGRGVVQIWCLLHEVKEEVLPPIPKKQCGRPRMQVRKVEPLGTLEAENQDQALSVQLDDAKAKDMLPLKRPRGRPRKHDRKESIDDSNGENQMVQATGGQFDIAKEESVPLRKTRGRPRKQKKIEESFANLGKECHFVPPLAVDVSLESLCSLGSENLGQALAVQLDNAEEKDVVTFRRSRGRTRIKSLDDSNRENQMFQATGQIDHPKDKESLPLRKASERIRKKREIKEFLLRLDTESQFVPPLAFDICQDPLGALGGESQGQAPAAQLVNANEKDTHPFRRPRGRPGKKTRCKSKSVQGADGQLDNVKEKDSLPLNKAKGRLRKQKDIKEGLLVDTESQVVPPLAVDISQEALDNMKEKDSLPLKKAEGGLRKKKDIKGGLLVDTESQFVPPLAVGISQEASGFLALTEATRSTEEQAMVESWDTDVGLETQALDQCRYKLTKLKRKKKDKTLRVTHHVTTSSLTLAQDKDMDTSFDVLHGNKGFDQDAIASSLKVANNGSLEISSNSFNPPKDVALPRVVLCLAHNGKVAWDVKWRPPNVCDVENKHRMGYLAVALGNGSLEVWEVPLPRAIEVLFSSCKKEGTDPRFVKLEPVFRCSKLISGDRHSIPLTVEWSTSSPHDLLLAGCHDGTVISAAHLIDTFLFTQVGLWKFSASGSSQDTRPLLCFSADTFPIRALAWAPNESDEESANIVVTAGHGGGLRFWDIRLLSMAPRRPNALGKPCLASEDIGKWLEKTRSGNWRQRGGRRSLGWRGMVVVEHKNSEGCSATPGSGYILAQIHIFNTKPDPDPYPNGSKMSYHIAFAKLSKKSFILFICRDPYRPLWDLSSVHRFIYSLDWLPDPRCVIIAFDDGALRILSFSEAAYDVAVTGKPFGGTPHQGLHSYFCSSFPIWSVQVSRLTGRSSAWRTYVN</sequence>
<feature type="compositionally biased region" description="Basic residues" evidence="4">
    <location>
        <begin position="229"/>
        <end position="239"/>
    </location>
</feature>
<dbReference type="SUPFAM" id="SSF50978">
    <property type="entry name" value="WD40 repeat-like"/>
    <property type="match status" value="1"/>
</dbReference>
<keyword evidence="2" id="KW-0804">Transcription</keyword>
<dbReference type="PRINTS" id="PR00929">
    <property type="entry name" value="ATHOOK"/>
</dbReference>
<dbReference type="GO" id="GO:0000127">
    <property type="term" value="C:transcription factor TFIIIC complex"/>
    <property type="evidence" value="ECO:0007669"/>
    <property type="project" value="TreeGrafter"/>
</dbReference>
<comment type="subcellular location">
    <subcellularLocation>
        <location evidence="1">Nucleus</location>
    </subcellularLocation>
</comment>
<feature type="compositionally biased region" description="Basic residues" evidence="4">
    <location>
        <begin position="442"/>
        <end position="457"/>
    </location>
</feature>
<dbReference type="InterPro" id="IPR015943">
    <property type="entry name" value="WD40/YVTN_repeat-like_dom_sf"/>
</dbReference>
<feature type="region of interest" description="Disordered" evidence="4">
    <location>
        <begin position="215"/>
        <end position="259"/>
    </location>
</feature>
<dbReference type="GO" id="GO:0006383">
    <property type="term" value="P:transcription by RNA polymerase III"/>
    <property type="evidence" value="ECO:0007669"/>
    <property type="project" value="TreeGrafter"/>
</dbReference>
<name>A0A835LMQ7_9MAGN</name>
<dbReference type="GO" id="GO:0003677">
    <property type="term" value="F:DNA binding"/>
    <property type="evidence" value="ECO:0007669"/>
    <property type="project" value="InterPro"/>
</dbReference>
<keyword evidence="3" id="KW-0539">Nucleus</keyword>
<keyword evidence="6" id="KW-1185">Reference proteome</keyword>
<evidence type="ECO:0000313" key="5">
    <source>
        <dbReference type="EMBL" id="KAF9592946.1"/>
    </source>
</evidence>
<dbReference type="InterPro" id="IPR001680">
    <property type="entry name" value="WD40_rpt"/>
</dbReference>
<feature type="region of interest" description="Disordered" evidence="4">
    <location>
        <begin position="432"/>
        <end position="481"/>
    </location>
</feature>
<dbReference type="AlphaFoldDB" id="A0A835LMQ7"/>
<proteinExistence type="predicted"/>